<feature type="domain" description="GGDEF" evidence="4">
    <location>
        <begin position="467"/>
        <end position="600"/>
    </location>
</feature>
<dbReference type="PANTHER" id="PTHR45138:SF9">
    <property type="entry name" value="DIGUANYLATE CYCLASE DGCM-RELATED"/>
    <property type="match status" value="1"/>
</dbReference>
<dbReference type="EMBL" id="QHCT01000004">
    <property type="protein sequence ID" value="RHX89075.1"/>
    <property type="molecule type" value="Genomic_DNA"/>
</dbReference>
<dbReference type="FunFam" id="3.30.70.270:FF:000001">
    <property type="entry name" value="Diguanylate cyclase domain protein"/>
    <property type="match status" value="1"/>
</dbReference>
<keyword evidence="3" id="KW-0472">Membrane</keyword>
<dbReference type="Gene3D" id="2.60.40.2380">
    <property type="match status" value="1"/>
</dbReference>
<comment type="caution">
    <text evidence="5">The sequence shown here is derived from an EMBL/GenBank/DDBJ whole genome shotgun (WGS) entry which is preliminary data.</text>
</comment>
<evidence type="ECO:0000259" key="4">
    <source>
        <dbReference type="PROSITE" id="PS50887"/>
    </source>
</evidence>
<dbReference type="InterPro" id="IPR050469">
    <property type="entry name" value="Diguanylate_Cyclase"/>
</dbReference>
<dbReference type="OrthoDB" id="9805474at2"/>
<feature type="transmembrane region" description="Helical" evidence="3">
    <location>
        <begin position="393"/>
        <end position="413"/>
    </location>
</feature>
<name>A0A396Z2N9_9LEPT</name>
<dbReference type="InterPro" id="IPR043128">
    <property type="entry name" value="Rev_trsase/Diguanyl_cyclase"/>
</dbReference>
<dbReference type="Proteomes" id="UP000265798">
    <property type="component" value="Unassembled WGS sequence"/>
</dbReference>
<feature type="transmembrane region" description="Helical" evidence="3">
    <location>
        <begin position="241"/>
        <end position="257"/>
    </location>
</feature>
<dbReference type="SUPFAM" id="SSF55073">
    <property type="entry name" value="Nucleotide cyclase"/>
    <property type="match status" value="1"/>
</dbReference>
<accession>A0A396Z2N9</accession>
<dbReference type="Pfam" id="PF00990">
    <property type="entry name" value="GGDEF"/>
    <property type="match status" value="1"/>
</dbReference>
<dbReference type="Pfam" id="PF07696">
    <property type="entry name" value="7TMR-DISMED2"/>
    <property type="match status" value="1"/>
</dbReference>
<dbReference type="GO" id="GO:1902201">
    <property type="term" value="P:negative regulation of bacterial-type flagellum-dependent cell motility"/>
    <property type="evidence" value="ECO:0007669"/>
    <property type="project" value="TreeGrafter"/>
</dbReference>
<evidence type="ECO:0000313" key="5">
    <source>
        <dbReference type="EMBL" id="RHX89075.1"/>
    </source>
</evidence>
<dbReference type="InterPro" id="IPR011623">
    <property type="entry name" value="7TMR_DISM_rcpt_extracell_dom1"/>
</dbReference>
<organism evidence="5 6">
    <name type="scientific">Leptospira stimsonii</name>
    <dbReference type="NCBI Taxonomy" id="2202203"/>
    <lineage>
        <taxon>Bacteria</taxon>
        <taxon>Pseudomonadati</taxon>
        <taxon>Spirochaetota</taxon>
        <taxon>Spirochaetia</taxon>
        <taxon>Leptospirales</taxon>
        <taxon>Leptospiraceae</taxon>
        <taxon>Leptospira</taxon>
    </lineage>
</organism>
<dbReference type="NCBIfam" id="TIGR00254">
    <property type="entry name" value="GGDEF"/>
    <property type="match status" value="1"/>
</dbReference>
<feature type="transmembrane region" description="Helical" evidence="3">
    <location>
        <begin position="308"/>
        <end position="327"/>
    </location>
</feature>
<feature type="transmembrane region" description="Helical" evidence="3">
    <location>
        <begin position="333"/>
        <end position="356"/>
    </location>
</feature>
<evidence type="ECO:0000313" key="6">
    <source>
        <dbReference type="Proteomes" id="UP000265798"/>
    </source>
</evidence>
<dbReference type="Gene3D" id="3.30.70.270">
    <property type="match status" value="1"/>
</dbReference>
<dbReference type="EC" id="2.7.7.65" evidence="1"/>
<proteinExistence type="predicted"/>
<dbReference type="InterPro" id="IPR029787">
    <property type="entry name" value="Nucleotide_cyclase"/>
</dbReference>
<feature type="transmembrane region" description="Helical" evidence="3">
    <location>
        <begin position="216"/>
        <end position="234"/>
    </location>
</feature>
<dbReference type="Pfam" id="PF07695">
    <property type="entry name" value="7TMR-DISM_7TM"/>
    <property type="match status" value="1"/>
</dbReference>
<keyword evidence="3" id="KW-1133">Transmembrane helix</keyword>
<keyword evidence="3" id="KW-0812">Transmembrane</keyword>
<evidence type="ECO:0000256" key="1">
    <source>
        <dbReference type="ARBA" id="ARBA00012528"/>
    </source>
</evidence>
<protein>
    <recommendedName>
        <fullName evidence="1">diguanylate cyclase</fullName>
        <ecNumber evidence="1">2.7.7.65</ecNumber>
    </recommendedName>
</protein>
<dbReference type="GO" id="GO:0005886">
    <property type="term" value="C:plasma membrane"/>
    <property type="evidence" value="ECO:0007669"/>
    <property type="project" value="TreeGrafter"/>
</dbReference>
<dbReference type="SMART" id="SM00267">
    <property type="entry name" value="GGDEF"/>
    <property type="match status" value="1"/>
</dbReference>
<comment type="catalytic activity">
    <reaction evidence="2">
        <text>2 GTP = 3',3'-c-di-GMP + 2 diphosphate</text>
        <dbReference type="Rhea" id="RHEA:24898"/>
        <dbReference type="ChEBI" id="CHEBI:33019"/>
        <dbReference type="ChEBI" id="CHEBI:37565"/>
        <dbReference type="ChEBI" id="CHEBI:58805"/>
        <dbReference type="EC" id="2.7.7.65"/>
    </reaction>
</comment>
<dbReference type="GO" id="GO:0043709">
    <property type="term" value="P:cell adhesion involved in single-species biofilm formation"/>
    <property type="evidence" value="ECO:0007669"/>
    <property type="project" value="TreeGrafter"/>
</dbReference>
<dbReference type="PROSITE" id="PS50887">
    <property type="entry name" value="GGDEF"/>
    <property type="match status" value="1"/>
</dbReference>
<sequence length="600" mass="69123">MKDPILKIRNKMKTILDLKYDSKFILNSKIRLFLCCFLFLSQSLFGIEPAFVIQPDFSNKGSLLKSVFYVRDPNYSYRAENFFSELQNIPIQEVKNSTLGFGYDPVPYWLVFEIETKETLSKEFTLAFHYPHLDQIDLYYQGPDGLKGEFNTGDTLPFLSRPIENRMFLFPLPVEKKGKTRVVVRVLTEGAVSLSMTLYENKARIRETKYDLAKDAAFFGALAVMAFFNLFLYLGLKERYLLYYSFLILSVLLYQIILPGYAFEWFFQNQPTFINQLHLESIVLMMVFMALFLSSFLETKKSSTILNVFLKISLWAALVLGFLIPLLPGRYLIPFTSLFPLLQMTVIFLISFFMALRGDRKAIIFLTAWFFTLSGGIIFTLSRFGLFLKEGPAIPFLQTGIILSVLFLSLALSERIRTIRKEKEEIEEYAGKLEELSYIDPLTRIFNRRYFDEQIRLAWSRSARHHSPLSLLMIDVDFFKQYNDTYGHVEGDRALISVAREIRASLRRANDMVNRYGGEEFAVILPDTPIEGAVVVALNILEKVEALNIAHLKSHFSKLTVSIGISCNTEPTIRSVQDLIGIADKNLYDAKESGRNHIQH</sequence>
<feature type="transmembrane region" description="Helical" evidence="3">
    <location>
        <begin position="363"/>
        <end position="381"/>
    </location>
</feature>
<dbReference type="CDD" id="cd01949">
    <property type="entry name" value="GGDEF"/>
    <property type="match status" value="1"/>
</dbReference>
<gene>
    <name evidence="5" type="ORF">DLM75_14515</name>
</gene>
<dbReference type="AlphaFoldDB" id="A0A396Z2N9"/>
<dbReference type="InterPro" id="IPR000160">
    <property type="entry name" value="GGDEF_dom"/>
</dbReference>
<dbReference type="PANTHER" id="PTHR45138">
    <property type="entry name" value="REGULATORY COMPONENTS OF SENSORY TRANSDUCTION SYSTEM"/>
    <property type="match status" value="1"/>
</dbReference>
<evidence type="ECO:0000256" key="2">
    <source>
        <dbReference type="ARBA" id="ARBA00034247"/>
    </source>
</evidence>
<reference evidence="6" key="1">
    <citation type="submission" date="2018-05" db="EMBL/GenBank/DDBJ databases">
        <title>Leptospira yasudae sp. nov. and Leptospira stimsonii sp. nov., two pathogenic species of the genus Leptospira isolated from environmental sources.</title>
        <authorList>
            <person name="Casanovas-Massana A."/>
            <person name="Hamond C."/>
            <person name="Santos L.A."/>
            <person name="Hacker K.P."/>
            <person name="Balassiano I."/>
            <person name="Medeiros M.A."/>
            <person name="Reis M.G."/>
            <person name="Ko A.I."/>
            <person name="Wunder E.A."/>
        </authorList>
    </citation>
    <scope>NUCLEOTIDE SEQUENCE [LARGE SCALE GENOMIC DNA]</scope>
    <source>
        <strain evidence="6">Yale</strain>
    </source>
</reference>
<evidence type="ECO:0000256" key="3">
    <source>
        <dbReference type="SAM" id="Phobius"/>
    </source>
</evidence>
<dbReference type="RefSeq" id="WP_118969240.1">
    <property type="nucleotide sequence ID" value="NZ_QHCT01000004.1"/>
</dbReference>
<dbReference type="GO" id="GO:0052621">
    <property type="term" value="F:diguanylate cyclase activity"/>
    <property type="evidence" value="ECO:0007669"/>
    <property type="project" value="UniProtKB-EC"/>
</dbReference>
<dbReference type="InterPro" id="IPR011622">
    <property type="entry name" value="7TMR_DISM_rcpt_extracell_dom2"/>
</dbReference>
<feature type="transmembrane region" description="Helical" evidence="3">
    <location>
        <begin position="277"/>
        <end position="296"/>
    </location>
</feature>